<evidence type="ECO:0000313" key="1">
    <source>
        <dbReference type="Ensembl" id="ENSAPEP00000005955.1"/>
    </source>
</evidence>
<organism evidence="1 2">
    <name type="scientific">Amphiprion percula</name>
    <name type="common">Orange clownfish</name>
    <name type="synonym">Lutjanus percula</name>
    <dbReference type="NCBI Taxonomy" id="161767"/>
    <lineage>
        <taxon>Eukaryota</taxon>
        <taxon>Metazoa</taxon>
        <taxon>Chordata</taxon>
        <taxon>Craniata</taxon>
        <taxon>Vertebrata</taxon>
        <taxon>Euteleostomi</taxon>
        <taxon>Actinopterygii</taxon>
        <taxon>Neopterygii</taxon>
        <taxon>Teleostei</taxon>
        <taxon>Neoteleostei</taxon>
        <taxon>Acanthomorphata</taxon>
        <taxon>Ovalentaria</taxon>
        <taxon>Pomacentridae</taxon>
        <taxon>Amphiprion</taxon>
    </lineage>
</organism>
<reference evidence="1 2" key="1">
    <citation type="submission" date="2018-03" db="EMBL/GenBank/DDBJ databases">
        <title>Finding Nemo's genes: A chromosome-scale reference assembly of the genome of the orange clownfish Amphiprion percula.</title>
        <authorList>
            <person name="Lehmann R."/>
        </authorList>
    </citation>
    <scope>NUCLEOTIDE SEQUENCE</scope>
</reference>
<reference evidence="1" key="2">
    <citation type="submission" date="2025-08" db="UniProtKB">
        <authorList>
            <consortium name="Ensembl"/>
        </authorList>
    </citation>
    <scope>IDENTIFICATION</scope>
</reference>
<proteinExistence type="predicted"/>
<evidence type="ECO:0000313" key="2">
    <source>
        <dbReference type="Proteomes" id="UP000265080"/>
    </source>
</evidence>
<dbReference type="Proteomes" id="UP000265080">
    <property type="component" value="Chromosome 23"/>
</dbReference>
<dbReference type="Ensembl" id="ENSAPET00000006112.1">
    <property type="protein sequence ID" value="ENSAPEP00000005955.1"/>
    <property type="gene ID" value="ENSAPEG00000004274.1"/>
</dbReference>
<accession>A0A3P8S1R2</accession>
<dbReference type="AlphaFoldDB" id="A0A3P8S1R2"/>
<reference evidence="1" key="3">
    <citation type="submission" date="2025-09" db="UniProtKB">
        <authorList>
            <consortium name="Ensembl"/>
        </authorList>
    </citation>
    <scope>IDENTIFICATION</scope>
</reference>
<keyword evidence="2" id="KW-1185">Reference proteome</keyword>
<protein>
    <submittedName>
        <fullName evidence="1">Uncharacterized protein</fullName>
    </submittedName>
</protein>
<sequence>VVKWFSGTGSCLKHPSFPRVHRLHLQSDTPSSLSRCASARLIGPPADDRHHCTCWLCRAIDARDLYSADSSTLQARVCLKETGVCCWSVCIAVCGCSISWDDLYVCIPVISPRR</sequence>
<name>A0A3P8S1R2_AMPPE</name>